<sequence length="59" mass="5880">MSCSFADSAFLSDVQSSARLVRASPALRHVGLIATADSARADRRPESSAASGGADAASG</sequence>
<accession>A0A6J4S2R1</accession>
<feature type="compositionally biased region" description="Low complexity" evidence="1">
    <location>
        <begin position="47"/>
        <end position="59"/>
    </location>
</feature>
<protein>
    <submittedName>
        <fullName evidence="2">Uncharacterized protein</fullName>
    </submittedName>
</protein>
<evidence type="ECO:0000256" key="1">
    <source>
        <dbReference type="SAM" id="MobiDB-lite"/>
    </source>
</evidence>
<proteinExistence type="predicted"/>
<dbReference type="AlphaFoldDB" id="A0A6J4S2R1"/>
<evidence type="ECO:0000313" key="2">
    <source>
        <dbReference type="EMBL" id="CAA9483837.1"/>
    </source>
</evidence>
<gene>
    <name evidence="2" type="ORF">AVDCRST_MAG69-939</name>
</gene>
<organism evidence="2">
    <name type="scientific">uncultured Solirubrobacteraceae bacterium</name>
    <dbReference type="NCBI Taxonomy" id="1162706"/>
    <lineage>
        <taxon>Bacteria</taxon>
        <taxon>Bacillati</taxon>
        <taxon>Actinomycetota</taxon>
        <taxon>Thermoleophilia</taxon>
        <taxon>Solirubrobacterales</taxon>
        <taxon>Solirubrobacteraceae</taxon>
        <taxon>environmental samples</taxon>
    </lineage>
</organism>
<reference evidence="2" key="1">
    <citation type="submission" date="2020-02" db="EMBL/GenBank/DDBJ databases">
        <authorList>
            <person name="Meier V. D."/>
        </authorList>
    </citation>
    <scope>NUCLEOTIDE SEQUENCE</scope>
    <source>
        <strain evidence="2">AVDCRST_MAG69</strain>
    </source>
</reference>
<name>A0A6J4S2R1_9ACTN</name>
<dbReference type="EMBL" id="CADCVP010000109">
    <property type="protein sequence ID" value="CAA9483837.1"/>
    <property type="molecule type" value="Genomic_DNA"/>
</dbReference>
<feature type="region of interest" description="Disordered" evidence="1">
    <location>
        <begin position="34"/>
        <end position="59"/>
    </location>
</feature>